<feature type="transmembrane region" description="Helical" evidence="2">
    <location>
        <begin position="28"/>
        <end position="46"/>
    </location>
</feature>
<keyword evidence="2" id="KW-0812">Transmembrane</keyword>
<dbReference type="RefSeq" id="WP_075033511.1">
    <property type="nucleotide sequence ID" value="NZ_FONR01000041.1"/>
</dbReference>
<feature type="compositionally biased region" description="Polar residues" evidence="1">
    <location>
        <begin position="90"/>
        <end position="103"/>
    </location>
</feature>
<evidence type="ECO:0000313" key="4">
    <source>
        <dbReference type="Proteomes" id="UP000181942"/>
    </source>
</evidence>
<evidence type="ECO:0000256" key="2">
    <source>
        <dbReference type="SAM" id="Phobius"/>
    </source>
</evidence>
<accession>A0A1I2X071</accession>
<gene>
    <name evidence="3" type="ORF">SAMN02787118_14159</name>
</gene>
<feature type="region of interest" description="Disordered" evidence="1">
    <location>
        <begin position="90"/>
        <end position="110"/>
    </location>
</feature>
<evidence type="ECO:0000256" key="1">
    <source>
        <dbReference type="SAM" id="MobiDB-lite"/>
    </source>
</evidence>
<keyword evidence="2" id="KW-0472">Membrane</keyword>
<proteinExistence type="predicted"/>
<name>A0A1I2X071_9ACTN</name>
<dbReference type="EMBL" id="FONR01000041">
    <property type="protein sequence ID" value="SFH06915.1"/>
    <property type="molecule type" value="Genomic_DNA"/>
</dbReference>
<reference evidence="3 4" key="1">
    <citation type="submission" date="2016-10" db="EMBL/GenBank/DDBJ databases">
        <authorList>
            <person name="de Groot N.N."/>
        </authorList>
    </citation>
    <scope>NUCLEOTIDE SEQUENCE [LARGE SCALE GENOMIC DNA]</scope>
    <source>
        <strain evidence="3 4">OK461</strain>
    </source>
</reference>
<evidence type="ECO:0000313" key="3">
    <source>
        <dbReference type="EMBL" id="SFH06915.1"/>
    </source>
</evidence>
<dbReference type="AlphaFoldDB" id="A0A1I2X071"/>
<feature type="compositionally biased region" description="Polar residues" evidence="1">
    <location>
        <begin position="1"/>
        <end position="11"/>
    </location>
</feature>
<sequence>MATSSQRQVIWTSLGTGGRGPGSRRRRGLIIAVGVVVLLIAAIALATRSSQSKHAADDLLAPEISHSHGGAQSAAAKMASALGSETMFNPETGTACCRSSPSRTGATTADATGLTLFATVRRADEPG</sequence>
<feature type="region of interest" description="Disordered" evidence="1">
    <location>
        <begin position="1"/>
        <end position="23"/>
    </location>
</feature>
<dbReference type="Proteomes" id="UP000181942">
    <property type="component" value="Unassembled WGS sequence"/>
</dbReference>
<keyword evidence="2" id="KW-1133">Transmembrane helix</keyword>
<protein>
    <submittedName>
        <fullName evidence="3">Uncharacterized protein</fullName>
    </submittedName>
</protein>
<organism evidence="3 4">
    <name type="scientific">Streptomyces mirabilis</name>
    <dbReference type="NCBI Taxonomy" id="68239"/>
    <lineage>
        <taxon>Bacteria</taxon>
        <taxon>Bacillati</taxon>
        <taxon>Actinomycetota</taxon>
        <taxon>Actinomycetes</taxon>
        <taxon>Kitasatosporales</taxon>
        <taxon>Streptomycetaceae</taxon>
        <taxon>Streptomyces</taxon>
    </lineage>
</organism>